<proteinExistence type="predicted"/>
<gene>
    <name evidence="1" type="ORF">G6M90_00g096210</name>
</gene>
<name>A0A7D5V337_9HYPO</name>
<dbReference type="RefSeq" id="XP_014546711.1">
    <property type="nucleotide sequence ID" value="XM_014691225.1"/>
</dbReference>
<evidence type="ECO:0000313" key="1">
    <source>
        <dbReference type="EMBL" id="QLI72873.1"/>
    </source>
</evidence>
<keyword evidence="2" id="KW-1185">Reference proteome</keyword>
<dbReference type="GeneID" id="26241134"/>
<evidence type="ECO:0000313" key="2">
    <source>
        <dbReference type="Proteomes" id="UP000510686"/>
    </source>
</evidence>
<dbReference type="OrthoDB" id="202203at2759"/>
<dbReference type="AlphaFoldDB" id="A0A7D5V337"/>
<organism evidence="1 2">
    <name type="scientific">Metarhizium brunneum</name>
    <dbReference type="NCBI Taxonomy" id="500148"/>
    <lineage>
        <taxon>Eukaryota</taxon>
        <taxon>Fungi</taxon>
        <taxon>Dikarya</taxon>
        <taxon>Ascomycota</taxon>
        <taxon>Pezizomycotina</taxon>
        <taxon>Sordariomycetes</taxon>
        <taxon>Hypocreomycetidae</taxon>
        <taxon>Hypocreales</taxon>
        <taxon>Clavicipitaceae</taxon>
        <taxon>Metarhizium</taxon>
    </lineage>
</organism>
<dbReference type="EMBL" id="CP058937">
    <property type="protein sequence ID" value="QLI72873.1"/>
    <property type="molecule type" value="Genomic_DNA"/>
</dbReference>
<reference evidence="1 2" key="1">
    <citation type="submission" date="2020-07" db="EMBL/GenBank/DDBJ databases">
        <title>Telomere length de novo assembly of all 7 chromosomes of the fungus, Metarhizium brunneum, using a novel assembly pipeline.</title>
        <authorList>
            <person name="Saud z."/>
            <person name="Kortsinoglou A."/>
            <person name="Kouvelis V.N."/>
            <person name="Butt T.M."/>
        </authorList>
    </citation>
    <scope>NUCLEOTIDE SEQUENCE [LARGE SCALE GENOMIC DNA]</scope>
    <source>
        <strain evidence="1 2">4556</strain>
    </source>
</reference>
<dbReference type="Proteomes" id="UP000510686">
    <property type="component" value="Chromosome 6"/>
</dbReference>
<accession>A0A7D5V337</accession>
<protein>
    <submittedName>
        <fullName evidence="1">Uncharacterized protein</fullName>
    </submittedName>
</protein>
<sequence>MTGAETAGKIGYQYGRKGNKGVYFIYNNELPFSLAVTESVSRQTKVELERIKVKLVPKTTVTKATTRGRDTILELRHADDTTETLMRSLTCRLRARRPILHLCRRPCPTRTDTIGRRPFFGQTATRTFLSLAMREILRIIELSRLMPRRHLIKALPAYFEGGSLPEYKVNGKTMYGITFGQSKATGQMGNMKVFSWLIWLFKGRFLGTDKAPGINAAGTTMSATFEE</sequence>
<dbReference type="KEGG" id="mbrn:26241134"/>